<dbReference type="Proteomes" id="UP000185809">
    <property type="component" value="Unassembled WGS sequence"/>
</dbReference>
<organism evidence="1 2">
    <name type="scientific">Candidatus Nomurabacteria bacterium RIFCSPLOWO2_01_FULL_33_24</name>
    <dbReference type="NCBI Taxonomy" id="1801765"/>
    <lineage>
        <taxon>Bacteria</taxon>
        <taxon>Candidatus Nomuraibacteriota</taxon>
    </lineage>
</organism>
<protein>
    <submittedName>
        <fullName evidence="1">Uncharacterized protein</fullName>
    </submittedName>
</protein>
<evidence type="ECO:0000313" key="1">
    <source>
        <dbReference type="EMBL" id="OGI87989.1"/>
    </source>
</evidence>
<name>A0A1F6X1I7_9BACT</name>
<evidence type="ECO:0000313" key="2">
    <source>
        <dbReference type="Proteomes" id="UP000185809"/>
    </source>
</evidence>
<reference evidence="1 2" key="1">
    <citation type="journal article" date="2016" name="Nat. Commun.">
        <title>Thousands of microbial genomes shed light on interconnected biogeochemical processes in an aquifer system.</title>
        <authorList>
            <person name="Anantharaman K."/>
            <person name="Brown C.T."/>
            <person name="Hug L.A."/>
            <person name="Sharon I."/>
            <person name="Castelle C.J."/>
            <person name="Probst A.J."/>
            <person name="Thomas B.C."/>
            <person name="Singh A."/>
            <person name="Wilkins M.J."/>
            <person name="Karaoz U."/>
            <person name="Brodie E.L."/>
            <person name="Williams K.H."/>
            <person name="Hubbard S.S."/>
            <person name="Banfield J.F."/>
        </authorList>
    </citation>
    <scope>NUCLEOTIDE SEQUENCE [LARGE SCALE GENOMIC DNA]</scope>
</reference>
<accession>A0A1F6X1I7</accession>
<proteinExistence type="predicted"/>
<sequence>MKEKWNSQNTSEVASPSPKKMEELIPVILNEAKKFEIKENDRNEKGELLVSPDGPVSNLGKQSELWWKIARTESFKNFFGDWQSDPKSSSKIVDKNGEPLVLFRGLMTDISLTDFYNKEFYYKKGYYTQGIGKGVYVTAIPEVANKLGNRNKGGVLSLFANTRKPKYKENLRSFLLQELEDITNRIILYIPKKIIKKIPEISFTNHDSVYGYRRFNVKSKNEIPTVEEFFEVLIKDPQQLLIIPNPIKKIEEPVRTVLHTEGSPP</sequence>
<dbReference type="EMBL" id="MFUP01000007">
    <property type="protein sequence ID" value="OGI87989.1"/>
    <property type="molecule type" value="Genomic_DNA"/>
</dbReference>
<dbReference type="AlphaFoldDB" id="A0A1F6X1I7"/>
<gene>
    <name evidence="1" type="ORF">A2995_00795</name>
</gene>
<comment type="caution">
    <text evidence="1">The sequence shown here is derived from an EMBL/GenBank/DDBJ whole genome shotgun (WGS) entry which is preliminary data.</text>
</comment>